<gene>
    <name evidence="1" type="ORF">LSCM1_00670</name>
</gene>
<dbReference type="GeneID" id="92510824"/>
<evidence type="ECO:0000313" key="1">
    <source>
        <dbReference type="EMBL" id="KAG5464480.1"/>
    </source>
</evidence>
<dbReference type="Proteomes" id="UP000673552">
    <property type="component" value="Chromosome 36"/>
</dbReference>
<dbReference type="EMBL" id="JAFEUZ010000036">
    <property type="protein sequence ID" value="KAG5464480.1"/>
    <property type="molecule type" value="Genomic_DNA"/>
</dbReference>
<reference evidence="1 2" key="1">
    <citation type="submission" date="2021-03" db="EMBL/GenBank/DDBJ databases">
        <title>Leishmania (Mundinia) martiniquensis Genome sequencing and assembly.</title>
        <authorList>
            <person name="Almutairi H."/>
            <person name="Gatherer D."/>
        </authorList>
    </citation>
    <scope>NUCLEOTIDE SEQUENCE [LARGE SCALE GENOMIC DNA]</scope>
    <source>
        <strain evidence="1">LSCM1</strain>
    </source>
</reference>
<protein>
    <submittedName>
        <fullName evidence="1">Uncharacterized protein</fullName>
    </submittedName>
</protein>
<dbReference type="KEGG" id="lmat:92510824"/>
<proteinExistence type="predicted"/>
<dbReference type="AlphaFoldDB" id="A0A836KB95"/>
<keyword evidence="2" id="KW-1185">Reference proteome</keyword>
<sequence>MYLAMCEGSVSAPSQRQPHPFHHLKCTRSIRNRAAVVYHLTCAKLQLNVPQDVLFSASLSYALNISRMSAKCPTLGQLWPVSNEADIVAVEMLIFEFVRPRVVLIEGCLRLELKRLVLHRPLPLKVRECVGRVAIAFSDTLYACHYCLLPEAAARACLLHACERLSVDVDAALLPDEFRTPQVAEICAFLSAPESER</sequence>
<comment type="caution">
    <text evidence="1">The sequence shown here is derived from an EMBL/GenBank/DDBJ whole genome shotgun (WGS) entry which is preliminary data.</text>
</comment>
<evidence type="ECO:0000313" key="2">
    <source>
        <dbReference type="Proteomes" id="UP000673552"/>
    </source>
</evidence>
<dbReference type="RefSeq" id="XP_067174417.1">
    <property type="nucleotide sequence ID" value="XM_067318312.1"/>
</dbReference>
<name>A0A836KB95_9TRYP</name>
<dbReference type="OrthoDB" id="240179at2759"/>
<organism evidence="1 2">
    <name type="scientific">Leishmania martiniquensis</name>
    <dbReference type="NCBI Taxonomy" id="1580590"/>
    <lineage>
        <taxon>Eukaryota</taxon>
        <taxon>Discoba</taxon>
        <taxon>Euglenozoa</taxon>
        <taxon>Kinetoplastea</taxon>
        <taxon>Metakinetoplastina</taxon>
        <taxon>Trypanosomatida</taxon>
        <taxon>Trypanosomatidae</taxon>
        <taxon>Leishmaniinae</taxon>
        <taxon>Leishmania</taxon>
    </lineage>
</organism>
<accession>A0A836KB95</accession>